<keyword evidence="4" id="KW-1185">Reference proteome</keyword>
<dbReference type="SMART" id="SM00368">
    <property type="entry name" value="LRR_RI"/>
    <property type="match status" value="3"/>
</dbReference>
<accession>A0A673WTD3</accession>
<sequence length="173" mass="19424">MCVITLSVYIKRVSLHCDVQIEKIKTAILNSLFHRLNCCHMTPLLCATVASVLRSPNSCITVLDLGHNNLGDGGVKRICDRLWNANCKVETLNLSHNNVGEQGVKELCKVLIRPTLKLLTLDLSYNDLGDLGLESLAFALHERCTLQALRYVQQYVHIKERWASNEKVARSNP</sequence>
<keyword evidence="2" id="KW-0677">Repeat</keyword>
<name>A0A673WTD3_SALTR</name>
<dbReference type="AlphaFoldDB" id="A0A673WTD3"/>
<evidence type="ECO:0000256" key="2">
    <source>
        <dbReference type="ARBA" id="ARBA00022737"/>
    </source>
</evidence>
<evidence type="ECO:0000313" key="4">
    <source>
        <dbReference type="Proteomes" id="UP000472277"/>
    </source>
</evidence>
<protein>
    <submittedName>
        <fullName evidence="3">Uncharacterized protein</fullName>
    </submittedName>
</protein>
<dbReference type="InParanoid" id="A0A673WTD3"/>
<dbReference type="PANTHER" id="PTHR24106">
    <property type="entry name" value="NACHT, LRR AND CARD DOMAINS-CONTAINING"/>
    <property type="match status" value="1"/>
</dbReference>
<keyword evidence="1" id="KW-0433">Leucine-rich repeat</keyword>
<dbReference type="InterPro" id="IPR032675">
    <property type="entry name" value="LRR_dom_sf"/>
</dbReference>
<dbReference type="PROSITE" id="PS51450">
    <property type="entry name" value="LRR"/>
    <property type="match status" value="1"/>
</dbReference>
<dbReference type="GeneTree" id="ENSGT01150000286904"/>
<evidence type="ECO:0000256" key="1">
    <source>
        <dbReference type="ARBA" id="ARBA00022614"/>
    </source>
</evidence>
<dbReference type="Proteomes" id="UP000472277">
    <property type="component" value="Chromosome 14"/>
</dbReference>
<evidence type="ECO:0000313" key="3">
    <source>
        <dbReference type="Ensembl" id="ENSSTUP00000015309.1"/>
    </source>
</evidence>
<dbReference type="Ensembl" id="ENSSTUT00000016164.1">
    <property type="protein sequence ID" value="ENSSTUP00000015309.1"/>
    <property type="gene ID" value="ENSSTUG00000007039.1"/>
</dbReference>
<reference evidence="3" key="1">
    <citation type="submission" date="2025-08" db="UniProtKB">
        <authorList>
            <consortium name="Ensembl"/>
        </authorList>
    </citation>
    <scope>IDENTIFICATION</scope>
</reference>
<dbReference type="Pfam" id="PF13516">
    <property type="entry name" value="LRR_6"/>
    <property type="match status" value="3"/>
</dbReference>
<dbReference type="SUPFAM" id="SSF52047">
    <property type="entry name" value="RNI-like"/>
    <property type="match status" value="1"/>
</dbReference>
<proteinExistence type="predicted"/>
<reference evidence="3" key="2">
    <citation type="submission" date="2025-09" db="UniProtKB">
        <authorList>
            <consortium name="Ensembl"/>
        </authorList>
    </citation>
    <scope>IDENTIFICATION</scope>
</reference>
<dbReference type="InterPro" id="IPR001611">
    <property type="entry name" value="Leu-rich_rpt"/>
</dbReference>
<dbReference type="InterPro" id="IPR051261">
    <property type="entry name" value="NLR"/>
</dbReference>
<dbReference type="Gene3D" id="3.80.10.10">
    <property type="entry name" value="Ribonuclease Inhibitor"/>
    <property type="match status" value="1"/>
</dbReference>
<organism evidence="3 4">
    <name type="scientific">Salmo trutta</name>
    <name type="common">Brown trout</name>
    <dbReference type="NCBI Taxonomy" id="8032"/>
    <lineage>
        <taxon>Eukaryota</taxon>
        <taxon>Metazoa</taxon>
        <taxon>Chordata</taxon>
        <taxon>Craniata</taxon>
        <taxon>Vertebrata</taxon>
        <taxon>Euteleostomi</taxon>
        <taxon>Actinopterygii</taxon>
        <taxon>Neopterygii</taxon>
        <taxon>Teleostei</taxon>
        <taxon>Protacanthopterygii</taxon>
        <taxon>Salmoniformes</taxon>
        <taxon>Salmonidae</taxon>
        <taxon>Salmoninae</taxon>
        <taxon>Salmo</taxon>
    </lineage>
</organism>